<dbReference type="SUPFAM" id="SSF56112">
    <property type="entry name" value="Protein kinase-like (PK-like)"/>
    <property type="match status" value="1"/>
</dbReference>
<name>A0A239GWZ5_9ACTN</name>
<dbReference type="EMBL" id="FZOD01000014">
    <property type="protein sequence ID" value="SNS73033.1"/>
    <property type="molecule type" value="Genomic_DNA"/>
</dbReference>
<organism evidence="2 3">
    <name type="scientific">Streptosporangium subroseum</name>
    <dbReference type="NCBI Taxonomy" id="106412"/>
    <lineage>
        <taxon>Bacteria</taxon>
        <taxon>Bacillati</taxon>
        <taxon>Actinomycetota</taxon>
        <taxon>Actinomycetes</taxon>
        <taxon>Streptosporangiales</taxon>
        <taxon>Streptosporangiaceae</taxon>
        <taxon>Streptosporangium</taxon>
    </lineage>
</organism>
<sequence length="470" mass="51602">MVLSMDAVFAGRGGTGLSPWETEEDARLAPEHSAAVRGPRPVTLETDQVYEVRHTWSDRSLTPRTTMTNTEIPMNAKPAGAPARPVEEAAAEPAVSSLLGSAEFLDEVLVAVVSDVLGHPARPKDWTVLSAGYEARSIATGALLRIRGTTHGEEPWSIFVKILQSPRHWPLIDMVPPELRQGIIDTFPWRDEADILRSDLADRLPPGLRTPRLLRVDDLGDDRLAMWLEDITPTDTPWDLERFIRAARLLGRWAGRRRGDATSAEMGARTGSFLRELLAGPLTNMAFPRLRDDELWAHPLVAGAADPMLRADLLTLAARVPDILDRLDALPQTVGHGDACPQNLLVPADAPDTFVAIDISWQHPHPIGFDLGQLLVGLTDFGTLRPQDLPPIHAALIPAYRAGLLDEGYDADPADITYGFDASMVVRSCFMVVPFERLTEPVTAELRETLAQRLSLTRYLADIGLNLAAR</sequence>
<evidence type="ECO:0000313" key="2">
    <source>
        <dbReference type="EMBL" id="SNS73033.1"/>
    </source>
</evidence>
<dbReference type="Proteomes" id="UP000198282">
    <property type="component" value="Unassembled WGS sequence"/>
</dbReference>
<dbReference type="InterPro" id="IPR002575">
    <property type="entry name" value="Aminoglycoside_PTrfase"/>
</dbReference>
<evidence type="ECO:0000259" key="1">
    <source>
        <dbReference type="Pfam" id="PF01636"/>
    </source>
</evidence>
<feature type="domain" description="Aminoglycoside phosphotransferase" evidence="1">
    <location>
        <begin position="200"/>
        <end position="375"/>
    </location>
</feature>
<protein>
    <recommendedName>
        <fullName evidence="1">Aminoglycoside phosphotransferase domain-containing protein</fullName>
    </recommendedName>
</protein>
<dbReference type="AlphaFoldDB" id="A0A239GWZ5"/>
<reference evidence="2 3" key="1">
    <citation type="submission" date="2017-06" db="EMBL/GenBank/DDBJ databases">
        <authorList>
            <person name="Kim H.J."/>
            <person name="Triplett B.A."/>
        </authorList>
    </citation>
    <scope>NUCLEOTIDE SEQUENCE [LARGE SCALE GENOMIC DNA]</scope>
    <source>
        <strain evidence="2 3">CGMCC 4.2132</strain>
    </source>
</reference>
<dbReference type="Pfam" id="PF01636">
    <property type="entry name" value="APH"/>
    <property type="match status" value="1"/>
</dbReference>
<accession>A0A239GWZ5</accession>
<proteinExistence type="predicted"/>
<gene>
    <name evidence="2" type="ORF">SAMN05216276_1014164</name>
</gene>
<evidence type="ECO:0000313" key="3">
    <source>
        <dbReference type="Proteomes" id="UP000198282"/>
    </source>
</evidence>
<dbReference type="InterPro" id="IPR011009">
    <property type="entry name" value="Kinase-like_dom_sf"/>
</dbReference>
<keyword evidence="3" id="KW-1185">Reference proteome</keyword>